<feature type="coiled-coil region" evidence="1">
    <location>
        <begin position="1264"/>
        <end position="1329"/>
    </location>
</feature>
<sequence length="1414" mass="158916">MATAPAGSDGGDGTTAGEIGGNVRSLVTALQGLVESQKSNAFAKHYKPPQLFAPDTRQDELTKWGDWRFQFETFVGAIDDSLLLLMKRAEKLDTRIEMTSLTGPERILSEHLYSLLSGLMKNRPLRLIRGIPQQNGLESWRVLTKDLQPKTRQRALALVQALNRVQFDASKTITEQLPQYEAMVREYERAANVTYPDDLKVAAVVAALPQSLRVHVQMALQDDTTFDDLRSRVEMNQQVPEAGTQLAIKPGGTDVDTSAPMEVDAVWSGKEGKKGKGKGKKGQKGKWSKGKQSWSKDGKKGKGKPVRRVRLVTPTGLSTLEIFDLTEGDEENVDDDTWQEAYEVLAIKVIEEDDEVFYDCEEPIEVEVGKTGCSTFDLTSCPGEKVENEKICMVQSPMPTAVVTLDSGADVHVWHRTWWMLRANEYRRLRLIATAKDGSAVWNWLSNLLLAKENSLVMEVQVCAIRSEEDEDVVMEEKDIEMPPEVAGSGEERKNETREEKVESPEVEHAEKMSKGDVTPGYTSEDTVQQVHDDESSDGRVQNRLARWNKKLQPVKKEPIELSPEDSQGVGEMRQGLIVEGQPKFVNRPWIPFSANVIAPARACPELRGFISRELAMLESVPGWHILPNGIMVHSNPNAMHFHDPRSAFGDEWTSRMTLIKDRKGSQWQQVESLVDYRSSPAPFQPLPQGPRKILTFIATSRIRDYFGPDCEVPVSQYPLLDGESSSWPEDEEVDREGGEIPTLAAESGEQPEVREEVLFADPQEIEVQIDEEVVTMANTLKKVQEKCNMLGLATSGSKAKLLARLQKYKHREEERIAYESAKRLYAESRREAIPIKTPKLPTRFTMSVANANPIILQADGEPATKQVMRAVQHARAALGMATEIRATGAGQHASNGQAEKTVQSVRKLANTLRSFAEEKTGVKITGLHHIYPWSFRHAAWLMTRYRVINGATSFEVMNDRKYNGKVVIFGEAVLFKDTMRAKWKGEPVYRRGIWVGKSSWSDSHILLTRSGAVEARSIRRLPEQFDGNLLVTARGVPWQYSVQGLLMRSKFAARTRKANAEEEAEGNEEVLEEEAKKTGERALLVCRSDSSAARALATRVGIGRSTHIAAAMLWLQEKTMDKSIRVTGVPTAVNTSDAGTKCLSKSRLKGLKFLMKMVDENDEKIGRDEYNGIAAQEEMRKMGKAFKGSGAKVAMVIAALLRGKGEELMTTQPAPEENSGSFMWMFAFTIVLATLGALSLCQAVRAWIHDWCSKNDEPEVIDEKEAKQMKRMLSKVLSDLERKEDELMMQRKEIERLREEVKEERKEAAEIREELQEARDELDQLKDPARSGERWKEIAEQEKEKATKAIDVATGWRAKGEESKMKAETMMAKAETMMARAVQMRDEAQEHVRNEMTKVRHKVEGFEWTVSTW</sequence>
<comment type="caution">
    <text evidence="4">The sequence shown here is derived from an EMBL/GenBank/DDBJ whole genome shotgun (WGS) entry which is preliminary data.</text>
</comment>
<feature type="compositionally biased region" description="Basic residues" evidence="2">
    <location>
        <begin position="273"/>
        <end position="289"/>
    </location>
</feature>
<name>A0ABP0MLK1_9DINO</name>
<organism evidence="4 5">
    <name type="scientific">Durusdinium trenchii</name>
    <dbReference type="NCBI Taxonomy" id="1381693"/>
    <lineage>
        <taxon>Eukaryota</taxon>
        <taxon>Sar</taxon>
        <taxon>Alveolata</taxon>
        <taxon>Dinophyceae</taxon>
        <taxon>Suessiales</taxon>
        <taxon>Symbiodiniaceae</taxon>
        <taxon>Durusdinium</taxon>
    </lineage>
</organism>
<gene>
    <name evidence="4" type="ORF">CCMP2556_LOCUS26315</name>
</gene>
<evidence type="ECO:0000256" key="1">
    <source>
        <dbReference type="SAM" id="Coils"/>
    </source>
</evidence>
<dbReference type="EMBL" id="CAXAMN010018224">
    <property type="protein sequence ID" value="CAK9052073.1"/>
    <property type="molecule type" value="Genomic_DNA"/>
</dbReference>
<feature type="region of interest" description="Disordered" evidence="2">
    <location>
        <begin position="268"/>
        <end position="307"/>
    </location>
</feature>
<evidence type="ECO:0000313" key="5">
    <source>
        <dbReference type="Proteomes" id="UP001642484"/>
    </source>
</evidence>
<proteinExistence type="predicted"/>
<accession>A0ABP0MLK1</accession>
<keyword evidence="5" id="KW-1185">Reference proteome</keyword>
<feature type="region of interest" description="Disordered" evidence="2">
    <location>
        <begin position="480"/>
        <end position="540"/>
    </location>
</feature>
<dbReference type="PROSITE" id="PS50800">
    <property type="entry name" value="SAP"/>
    <property type="match status" value="1"/>
</dbReference>
<evidence type="ECO:0000256" key="2">
    <source>
        <dbReference type="SAM" id="MobiDB-lite"/>
    </source>
</evidence>
<keyword evidence="1" id="KW-0175">Coiled coil</keyword>
<feature type="compositionally biased region" description="Polar residues" evidence="2">
    <location>
        <begin position="521"/>
        <end position="530"/>
    </location>
</feature>
<feature type="compositionally biased region" description="Basic and acidic residues" evidence="2">
    <location>
        <begin position="490"/>
        <end position="515"/>
    </location>
</feature>
<dbReference type="InterPro" id="IPR003034">
    <property type="entry name" value="SAP_dom"/>
</dbReference>
<evidence type="ECO:0000313" key="4">
    <source>
        <dbReference type="EMBL" id="CAK9052073.1"/>
    </source>
</evidence>
<feature type="domain" description="SAP" evidence="3">
    <location>
        <begin position="776"/>
        <end position="810"/>
    </location>
</feature>
<evidence type="ECO:0000259" key="3">
    <source>
        <dbReference type="PROSITE" id="PS50800"/>
    </source>
</evidence>
<reference evidence="4 5" key="1">
    <citation type="submission" date="2024-02" db="EMBL/GenBank/DDBJ databases">
        <authorList>
            <person name="Chen Y."/>
            <person name="Shah S."/>
            <person name="Dougan E. K."/>
            <person name="Thang M."/>
            <person name="Chan C."/>
        </authorList>
    </citation>
    <scope>NUCLEOTIDE SEQUENCE [LARGE SCALE GENOMIC DNA]</scope>
</reference>
<dbReference type="Proteomes" id="UP001642484">
    <property type="component" value="Unassembled WGS sequence"/>
</dbReference>
<protein>
    <recommendedName>
        <fullName evidence="3">SAP domain-containing protein</fullName>
    </recommendedName>
</protein>